<organism evidence="1 2">
    <name type="scientific">Paramecium bursaria Chlorella virus MT325</name>
    <name type="common">PBCV-MT325</name>
    <dbReference type="NCBI Taxonomy" id="346932"/>
    <lineage>
        <taxon>Viruses</taxon>
        <taxon>Varidnaviria</taxon>
        <taxon>Bamfordvirae</taxon>
        <taxon>Nucleocytoviricota</taxon>
        <taxon>Megaviricetes</taxon>
        <taxon>Algavirales</taxon>
        <taxon>Phycodnaviridae</taxon>
        <taxon>Chlorovirus</taxon>
        <taxon>Chlorovirus conductrix</taxon>
        <taxon>Paramecium bursaria Chlorella virus A1</taxon>
    </lineage>
</organism>
<organismHost>
    <name type="scientific">Paramecium bursaria</name>
    <dbReference type="NCBI Taxonomy" id="74790"/>
</organismHost>
<dbReference type="Proteomes" id="UP000246715">
    <property type="component" value="Segment"/>
</dbReference>
<protein>
    <submittedName>
        <fullName evidence="1">Uncharacterized protein m529R</fullName>
    </submittedName>
</protein>
<dbReference type="EMBL" id="DQ491001">
    <property type="protein sequence ID" value="ABT14083.1"/>
    <property type="molecule type" value="Genomic_DNA"/>
</dbReference>
<accession>A7IUQ9</accession>
<evidence type="ECO:0000313" key="2">
    <source>
        <dbReference type="Proteomes" id="UP000246715"/>
    </source>
</evidence>
<evidence type="ECO:0000313" key="1">
    <source>
        <dbReference type="EMBL" id="ABT14083.1"/>
    </source>
</evidence>
<sequence length="69" mass="8311">MPPFLPSSNFESFEKVTYNYNKARIYLRLFDEIKLKRIKYTQFPPSTRQTFPEISRNLKARTSFLLAFL</sequence>
<name>A7IUQ9_PBCVM</name>
<proteinExistence type="predicted"/>
<reference evidence="1 2" key="1">
    <citation type="journal article" date="2007" name="Virology">
        <title>Sequence and annotation of the 314-kb MT325 and the 321-kb FR483 viruses that infect Chlorella Pbi.</title>
        <authorList>
            <person name="Fitzgerald L.A."/>
            <person name="Graves M.V."/>
            <person name="Li X."/>
            <person name="Feldblyum T."/>
            <person name="Hartigan J."/>
            <person name="Van Etten J.L."/>
        </authorList>
    </citation>
    <scope>NUCLEOTIDE SEQUENCE [LARGE SCALE GENOMIC DNA]</scope>
    <source>
        <strain evidence="1 2">MT325</strain>
    </source>
</reference>
<gene>
    <name evidence="1" type="primary">m529R</name>
    <name evidence="1" type="ORF">MT325_m529R</name>
</gene>